<keyword evidence="2" id="KW-0808">Transferase</keyword>
<evidence type="ECO:0000313" key="2">
    <source>
        <dbReference type="EMBL" id="MDY0744272.1"/>
    </source>
</evidence>
<proteinExistence type="predicted"/>
<dbReference type="EMBL" id="JAXCLA010000002">
    <property type="protein sequence ID" value="MDY0744272.1"/>
    <property type="molecule type" value="Genomic_DNA"/>
</dbReference>
<comment type="caution">
    <text evidence="2">The sequence shown here is derived from an EMBL/GenBank/DDBJ whole genome shotgun (WGS) entry which is preliminary data.</text>
</comment>
<dbReference type="InterPro" id="IPR001296">
    <property type="entry name" value="Glyco_trans_1"/>
</dbReference>
<gene>
    <name evidence="2" type="ORF">SNE35_07130</name>
</gene>
<evidence type="ECO:0000259" key="1">
    <source>
        <dbReference type="Pfam" id="PF00534"/>
    </source>
</evidence>
<name>A0ABU5DDB4_9BURK</name>
<keyword evidence="2" id="KW-0328">Glycosyltransferase</keyword>
<dbReference type="Pfam" id="PF00534">
    <property type="entry name" value="Glycos_transf_1"/>
    <property type="match status" value="1"/>
</dbReference>
<dbReference type="SUPFAM" id="SSF53756">
    <property type="entry name" value="UDP-Glycosyltransferase/glycogen phosphorylase"/>
    <property type="match status" value="1"/>
</dbReference>
<keyword evidence="3" id="KW-1185">Reference proteome</keyword>
<dbReference type="PANTHER" id="PTHR45947">
    <property type="entry name" value="SULFOQUINOVOSYL TRANSFERASE SQD2"/>
    <property type="match status" value="1"/>
</dbReference>
<dbReference type="PANTHER" id="PTHR45947:SF3">
    <property type="entry name" value="SULFOQUINOVOSYL TRANSFERASE SQD2"/>
    <property type="match status" value="1"/>
</dbReference>
<reference evidence="2 3" key="1">
    <citation type="submission" date="2023-11" db="EMBL/GenBank/DDBJ databases">
        <title>Paucibacter sp. nov., isolated from fresh soil in Korea.</title>
        <authorList>
            <person name="Le N.T.T."/>
        </authorList>
    </citation>
    <scope>NUCLEOTIDE SEQUENCE [LARGE SCALE GENOMIC DNA]</scope>
    <source>
        <strain evidence="2 3">R3-3</strain>
    </source>
</reference>
<dbReference type="CDD" id="cd03801">
    <property type="entry name" value="GT4_PimA-like"/>
    <property type="match status" value="1"/>
</dbReference>
<accession>A0ABU5DDB4</accession>
<dbReference type="RefSeq" id="WP_320422170.1">
    <property type="nucleotide sequence ID" value="NZ_JAXCLA010000002.1"/>
</dbReference>
<organism evidence="2 3">
    <name type="scientific">Roseateles agri</name>
    <dbReference type="NCBI Taxonomy" id="3098619"/>
    <lineage>
        <taxon>Bacteria</taxon>
        <taxon>Pseudomonadati</taxon>
        <taxon>Pseudomonadota</taxon>
        <taxon>Betaproteobacteria</taxon>
        <taxon>Burkholderiales</taxon>
        <taxon>Sphaerotilaceae</taxon>
        <taxon>Roseateles</taxon>
    </lineage>
</organism>
<dbReference type="EC" id="2.4.-.-" evidence="2"/>
<dbReference type="GO" id="GO:0016757">
    <property type="term" value="F:glycosyltransferase activity"/>
    <property type="evidence" value="ECO:0007669"/>
    <property type="project" value="UniProtKB-KW"/>
</dbReference>
<dbReference type="Proteomes" id="UP001285263">
    <property type="component" value="Unassembled WGS sequence"/>
</dbReference>
<sequence length="381" mass="42910">MQTVLIFVPNYFPGYMSGGIARTVLNTVEWLGDEFSFLIVTRDRDLGSDRPYDVPRGEWVPMGRARVRYLAPEELGMPALAEMVNGTPHDILHLNSFFDPVFTIKLLLLMRLGLIRPRRVVMSPRGEFVEGPLRIKYPKKKLYMELSRLAGFYGRDMRWHASSPHEAQGIMQAMRLPDERVRSAIDLPIRDATALAPEAPPQPRLRVVFLSRLTREKNLDGALRILQHVRRPMDFDIIGPQEDPVYWSECAALLKQLPAQIHARYLGPVAPEEVFQRLAGYDVFLFPSHGENYGHVIAESIAVGTRVLISQNTPWRGLAADGVGWDLDLADTGAFARVLDELADQPPEARAAVRPAVRQAAAARLSDPVALEHNRHLYSTI</sequence>
<dbReference type="Gene3D" id="3.40.50.2000">
    <property type="entry name" value="Glycogen Phosphorylase B"/>
    <property type="match status" value="2"/>
</dbReference>
<dbReference type="InterPro" id="IPR050194">
    <property type="entry name" value="Glycosyltransferase_grp1"/>
</dbReference>
<protein>
    <submittedName>
        <fullName evidence="2">Glycosyltransferase family 4 protein</fullName>
        <ecNumber evidence="2">2.4.-.-</ecNumber>
    </submittedName>
</protein>
<feature type="domain" description="Glycosyl transferase family 1" evidence="1">
    <location>
        <begin position="201"/>
        <end position="354"/>
    </location>
</feature>
<evidence type="ECO:0000313" key="3">
    <source>
        <dbReference type="Proteomes" id="UP001285263"/>
    </source>
</evidence>